<dbReference type="Proteomes" id="UP001140562">
    <property type="component" value="Unassembled WGS sequence"/>
</dbReference>
<name>A0A9W9BY36_9PLEO</name>
<organism evidence="1 2">
    <name type="scientific">Didymella glomerata</name>
    <dbReference type="NCBI Taxonomy" id="749621"/>
    <lineage>
        <taxon>Eukaryota</taxon>
        <taxon>Fungi</taxon>
        <taxon>Dikarya</taxon>
        <taxon>Ascomycota</taxon>
        <taxon>Pezizomycotina</taxon>
        <taxon>Dothideomycetes</taxon>
        <taxon>Pleosporomycetidae</taxon>
        <taxon>Pleosporales</taxon>
        <taxon>Pleosporineae</taxon>
        <taxon>Didymellaceae</taxon>
        <taxon>Didymella</taxon>
    </lineage>
</organism>
<keyword evidence="2" id="KW-1185">Reference proteome</keyword>
<gene>
    <name evidence="1" type="ORF">N0V87_007299</name>
</gene>
<evidence type="ECO:0000313" key="1">
    <source>
        <dbReference type="EMBL" id="KAJ4333823.1"/>
    </source>
</evidence>
<proteinExistence type="predicted"/>
<comment type="caution">
    <text evidence="1">The sequence shown here is derived from an EMBL/GenBank/DDBJ whole genome shotgun (WGS) entry which is preliminary data.</text>
</comment>
<reference evidence="1" key="1">
    <citation type="submission" date="2022-10" db="EMBL/GenBank/DDBJ databases">
        <title>Tapping the CABI collections for fungal endophytes: first genome assemblies for Collariella, Neodidymelliopsis, Ascochyta clinopodiicola, Didymella pomorum, Didymosphaeria variabile, Neocosmospora piperis and Neocucurbitaria cava.</title>
        <authorList>
            <person name="Hill R."/>
        </authorList>
    </citation>
    <scope>NUCLEOTIDE SEQUENCE</scope>
    <source>
        <strain evidence="1">IMI 360193</strain>
    </source>
</reference>
<accession>A0A9W9BY36</accession>
<dbReference type="AlphaFoldDB" id="A0A9W9BY36"/>
<dbReference type="EMBL" id="JAPEUV010000087">
    <property type="protein sequence ID" value="KAJ4333823.1"/>
    <property type="molecule type" value="Genomic_DNA"/>
</dbReference>
<protein>
    <submittedName>
        <fullName evidence="1">Uncharacterized protein</fullName>
    </submittedName>
</protein>
<dbReference type="OrthoDB" id="10487758at2759"/>
<sequence length="118" mass="13390">MSPYLTRSVLAAQQKLNAALQAQLAPCARATLDIKSTSKPRPYRIEKRPAINFTLHYKEVRTVKKFVPASKIGPAINFTLHLKSMRTVKRYLPAQEIKVQTSDKVLESKQQIKAEKDL</sequence>
<evidence type="ECO:0000313" key="2">
    <source>
        <dbReference type="Proteomes" id="UP001140562"/>
    </source>
</evidence>